<feature type="domain" description="HTH lysR-type" evidence="5">
    <location>
        <begin position="1"/>
        <end position="58"/>
    </location>
</feature>
<dbReference type="Gene3D" id="1.10.10.10">
    <property type="entry name" value="Winged helix-like DNA-binding domain superfamily/Winged helix DNA-binding domain"/>
    <property type="match status" value="1"/>
</dbReference>
<dbReference type="AlphaFoldDB" id="A0A6N8IX66"/>
<dbReference type="PANTHER" id="PTHR30579">
    <property type="entry name" value="TRANSCRIPTIONAL REGULATOR"/>
    <property type="match status" value="1"/>
</dbReference>
<dbReference type="PANTHER" id="PTHR30579:SF8">
    <property type="entry name" value="HTH-TYPE TRANSCRIPTIONAL REGULATOR HDFR"/>
    <property type="match status" value="1"/>
</dbReference>
<keyword evidence="4" id="KW-0804">Transcription</keyword>
<dbReference type="Proteomes" id="UP000469385">
    <property type="component" value="Unassembled WGS sequence"/>
</dbReference>
<dbReference type="InterPro" id="IPR036388">
    <property type="entry name" value="WH-like_DNA-bd_sf"/>
</dbReference>
<comment type="caution">
    <text evidence="6">The sequence shown here is derived from an EMBL/GenBank/DDBJ whole genome shotgun (WGS) entry which is preliminary data.</text>
</comment>
<dbReference type="InterPro" id="IPR005119">
    <property type="entry name" value="LysR_subst-bd"/>
</dbReference>
<evidence type="ECO:0000256" key="4">
    <source>
        <dbReference type="ARBA" id="ARBA00023163"/>
    </source>
</evidence>
<keyword evidence="3" id="KW-0238">DNA-binding</keyword>
<dbReference type="PRINTS" id="PR00039">
    <property type="entry name" value="HTHLYSR"/>
</dbReference>
<dbReference type="FunFam" id="1.10.10.10:FF:000001">
    <property type="entry name" value="LysR family transcriptional regulator"/>
    <property type="match status" value="1"/>
</dbReference>
<evidence type="ECO:0000313" key="7">
    <source>
        <dbReference type="Proteomes" id="UP000469385"/>
    </source>
</evidence>
<dbReference type="SUPFAM" id="SSF46785">
    <property type="entry name" value="Winged helix' DNA-binding domain"/>
    <property type="match status" value="1"/>
</dbReference>
<dbReference type="EMBL" id="WSEL01000009">
    <property type="protein sequence ID" value="MVQ31368.1"/>
    <property type="molecule type" value="Genomic_DNA"/>
</dbReference>
<keyword evidence="2" id="KW-0805">Transcription regulation</keyword>
<evidence type="ECO:0000259" key="5">
    <source>
        <dbReference type="PROSITE" id="PS50931"/>
    </source>
</evidence>
<dbReference type="Pfam" id="PF00126">
    <property type="entry name" value="HTH_1"/>
    <property type="match status" value="1"/>
</dbReference>
<dbReference type="InterPro" id="IPR036390">
    <property type="entry name" value="WH_DNA-bd_sf"/>
</dbReference>
<dbReference type="SUPFAM" id="SSF53850">
    <property type="entry name" value="Periplasmic binding protein-like II"/>
    <property type="match status" value="1"/>
</dbReference>
<dbReference type="RefSeq" id="WP_157399424.1">
    <property type="nucleotide sequence ID" value="NZ_WSEL01000009.1"/>
</dbReference>
<dbReference type="InterPro" id="IPR000847">
    <property type="entry name" value="LysR_HTH_N"/>
</dbReference>
<evidence type="ECO:0000256" key="2">
    <source>
        <dbReference type="ARBA" id="ARBA00023015"/>
    </source>
</evidence>
<evidence type="ECO:0000256" key="3">
    <source>
        <dbReference type="ARBA" id="ARBA00023125"/>
    </source>
</evidence>
<evidence type="ECO:0000313" key="6">
    <source>
        <dbReference type="EMBL" id="MVQ31368.1"/>
    </source>
</evidence>
<reference evidence="6 7" key="1">
    <citation type="submission" date="2019-12" db="EMBL/GenBank/DDBJ databases">
        <authorList>
            <person name="Huq M.A."/>
        </authorList>
    </citation>
    <scope>NUCLEOTIDE SEQUENCE [LARGE SCALE GENOMIC DNA]</scope>
    <source>
        <strain evidence="6 7">MAH-25</strain>
    </source>
</reference>
<dbReference type="GO" id="GO:0003700">
    <property type="term" value="F:DNA-binding transcription factor activity"/>
    <property type="evidence" value="ECO:0007669"/>
    <property type="project" value="InterPro"/>
</dbReference>
<dbReference type="InterPro" id="IPR050176">
    <property type="entry name" value="LTTR"/>
</dbReference>
<protein>
    <submittedName>
        <fullName evidence="6">LysR family transcriptional regulator</fullName>
    </submittedName>
</protein>
<dbReference type="GO" id="GO:0003677">
    <property type="term" value="F:DNA binding"/>
    <property type="evidence" value="ECO:0007669"/>
    <property type="project" value="UniProtKB-KW"/>
</dbReference>
<gene>
    <name evidence="6" type="ORF">GON04_18065</name>
</gene>
<keyword evidence="7" id="KW-1185">Reference proteome</keyword>
<dbReference type="PROSITE" id="PS50931">
    <property type="entry name" value="HTH_LYSR"/>
    <property type="match status" value="1"/>
</dbReference>
<dbReference type="Pfam" id="PF03466">
    <property type="entry name" value="LysR_substrate"/>
    <property type="match status" value="1"/>
</dbReference>
<organism evidence="6 7">
    <name type="scientific">Ramlibacter pinisoli</name>
    <dbReference type="NCBI Taxonomy" id="2682844"/>
    <lineage>
        <taxon>Bacteria</taxon>
        <taxon>Pseudomonadati</taxon>
        <taxon>Pseudomonadota</taxon>
        <taxon>Betaproteobacteria</taxon>
        <taxon>Burkholderiales</taxon>
        <taxon>Comamonadaceae</taxon>
        <taxon>Ramlibacter</taxon>
    </lineage>
</organism>
<name>A0A6N8IX66_9BURK</name>
<evidence type="ECO:0000256" key="1">
    <source>
        <dbReference type="ARBA" id="ARBA00009437"/>
    </source>
</evidence>
<comment type="similarity">
    <text evidence="1">Belongs to the LysR transcriptional regulatory family.</text>
</comment>
<sequence>MDINLARTFLEIAASRSFVQAAARLNVTQTAVSARVRTLEELLGRQLFLRNKAGASLTPAGEQFHHYAQALVQVWDRARHEMSMPPGSSALLAAGCEPSLWDPLVLDWLQWMRKGAPGHALYTDIGKAEDLLDRVTSGMLDLAVLYAPRHRPGLRIELLFEEKLVLVSTTAGLEKPDPASYVYVDWGGEYGEQHHLAFPDLGRAGVSVNFGPLGLEYLLANGGAGYFRQSVAARHVAAGRLHWVAGAPQFLYPAYVVYPTDADAAVLQPALAGLREVAARAKAAQAARPVRGRRHP</sequence>
<proteinExistence type="inferred from homology"/>
<dbReference type="Gene3D" id="3.40.190.10">
    <property type="entry name" value="Periplasmic binding protein-like II"/>
    <property type="match status" value="1"/>
</dbReference>
<accession>A0A6N8IX66</accession>